<dbReference type="PANTHER" id="PTHR46844">
    <property type="entry name" value="SLR5058 PROTEIN"/>
    <property type="match status" value="1"/>
</dbReference>
<dbReference type="RefSeq" id="WP_310824482.1">
    <property type="nucleotide sequence ID" value="NZ_JAQGEC010000002.1"/>
</dbReference>
<feature type="coiled-coil region" evidence="1">
    <location>
        <begin position="266"/>
        <end position="307"/>
    </location>
</feature>
<dbReference type="EMBL" id="JAQGEC010000002">
    <property type="protein sequence ID" value="MDR9889157.1"/>
    <property type="molecule type" value="Genomic_DNA"/>
</dbReference>
<protein>
    <recommendedName>
        <fullName evidence="4">NACHT domain-containing protein</fullName>
    </recommendedName>
</protein>
<dbReference type="Gene3D" id="3.40.50.300">
    <property type="entry name" value="P-loop containing nucleotide triphosphate hydrolases"/>
    <property type="match status" value="1"/>
</dbReference>
<name>A0AAE4DJY8_9ENTR</name>
<keyword evidence="1" id="KW-0175">Coiled coil</keyword>
<organism evidence="2 3">
    <name type="scientific">Pseudenterobacter timonensis</name>
    <dbReference type="NCBI Taxonomy" id="1755099"/>
    <lineage>
        <taxon>Bacteria</taxon>
        <taxon>Pseudomonadati</taxon>
        <taxon>Pseudomonadota</taxon>
        <taxon>Gammaproteobacteria</taxon>
        <taxon>Enterobacterales</taxon>
        <taxon>Enterobacteriaceae</taxon>
        <taxon>Pseudenterobacter</taxon>
    </lineage>
</organism>
<dbReference type="Proteomes" id="UP001248822">
    <property type="component" value="Unassembled WGS sequence"/>
</dbReference>
<evidence type="ECO:0000256" key="1">
    <source>
        <dbReference type="SAM" id="Coils"/>
    </source>
</evidence>
<dbReference type="PANTHER" id="PTHR46844:SF1">
    <property type="entry name" value="SLR5058 PROTEIN"/>
    <property type="match status" value="1"/>
</dbReference>
<dbReference type="SUPFAM" id="SSF52540">
    <property type="entry name" value="P-loop containing nucleoside triphosphate hydrolases"/>
    <property type="match status" value="1"/>
</dbReference>
<dbReference type="AlphaFoldDB" id="A0AAE4DJY8"/>
<evidence type="ECO:0000313" key="3">
    <source>
        <dbReference type="Proteomes" id="UP001248822"/>
    </source>
</evidence>
<gene>
    <name evidence="2" type="ORF">O7047_02765</name>
</gene>
<proteinExistence type="predicted"/>
<dbReference type="InterPro" id="IPR027417">
    <property type="entry name" value="P-loop_NTPase"/>
</dbReference>
<reference evidence="2" key="1">
    <citation type="submission" date="2022-12" db="EMBL/GenBank/DDBJ databases">
        <title>NDM-1 containing novel ST 2018 Pseudenterobacter timonensis.</title>
        <authorList>
            <person name="Halder G."/>
            <person name="Mandal S."/>
            <person name="Dutta S."/>
        </authorList>
    </citation>
    <scope>NUCLEOTIDE SEQUENCE</scope>
    <source>
        <strain evidence="2">CNCI147</strain>
    </source>
</reference>
<sequence>MDNNNDVYLSALQSLKEDDLSQRVIKPLFESMGCYRVDFHGGAYEGGKDIIAYTKAPLGDHISVVQTKKIGDGKATGDKNIIGNLIFQLQQCYLKEIPLHNGKTKKPDSVILATPYKVGSRLLEEIHGHLNGMKNEVKLLDGPYLLEQIKENNPSLLNSIMGLERKILVQDTFQLQNIELMKALNMDYSIEKINCYNDLAFFMGSIDSHHLLKSQIKILPSKMSLNREGWDILKKKYLVDLERHLGFTPLLDEIQSVELNFEMQLKKHLEENNKKHYEKIKAARLEISLLENTLASIRSELNTFRNQSDNFEGDDVVRNVMGIWWPIISGASKTQDYISIYHEYNDLLKQYSEVKKTPAAYRINFSDYLSTLASLSTQVEYLKELESQYIQYPLYEYQFNASGIESWLRSHCDFYAEGVCKINDGKFEGNKEYLKAFLTSTQKVLIVLEILQELSVETNSVVNFTSSTVMMKDGISISPFTLFDTGHDIAVYGGAGAGKTTTLQMYVEDIIDKGLNNVIYLPLNRLINKKSVYFSVEAESAFSYKQILSLILLSKNIDDTDDSMNDIEIALRDTDSLRLVIDGLDEAYNKVPFILDSINEFKDKYPFIQLIVSSRDCVSFISKINFLGVTLLPFTTEQLYHFIKSWFAEDVEEAQGLIMDIDCGDLKEIVKTPLLATLLCILKKRGIDTPSTEMEIFTRRLKLLCGEYDNYKTIKRSRSDSMQLEKAAMKLAYHLHSRNKRSDSIESMVTYLAYDNTFGYPEDVCLLLVEELINPCNILHLDPLTKNYSFGHLRFQEHLAALELKENRGRDILPLLNKDWWSGTLCLYAQACDFSGLIEDYYRYYGEVNSALKIFKEMVSHRPLRARSNLLLLIQQYERTERLEGYTVEEEDYFDDSWRYPPM</sequence>
<evidence type="ECO:0000313" key="2">
    <source>
        <dbReference type="EMBL" id="MDR9889157.1"/>
    </source>
</evidence>
<accession>A0AAE4DJY8</accession>
<comment type="caution">
    <text evidence="2">The sequence shown here is derived from an EMBL/GenBank/DDBJ whole genome shotgun (WGS) entry which is preliminary data.</text>
</comment>
<evidence type="ECO:0008006" key="4">
    <source>
        <dbReference type="Google" id="ProtNLM"/>
    </source>
</evidence>